<dbReference type="GO" id="GO:0016477">
    <property type="term" value="P:cell migration"/>
    <property type="evidence" value="ECO:0007669"/>
    <property type="project" value="UniProtKB-ARBA"/>
</dbReference>
<dbReference type="PROSITE" id="PS50106">
    <property type="entry name" value="PDZ"/>
    <property type="match status" value="1"/>
</dbReference>
<dbReference type="GO" id="GO:0048598">
    <property type="term" value="P:embryonic morphogenesis"/>
    <property type="evidence" value="ECO:0007669"/>
    <property type="project" value="UniProtKB-ARBA"/>
</dbReference>
<dbReference type="Pfam" id="PF00778">
    <property type="entry name" value="DIX"/>
    <property type="match status" value="1"/>
</dbReference>
<dbReference type="GO" id="GO:0048646">
    <property type="term" value="P:anatomical structure formation involved in morphogenesis"/>
    <property type="evidence" value="ECO:0007669"/>
    <property type="project" value="UniProtKB-ARBA"/>
</dbReference>
<keyword evidence="6 8" id="KW-0879">Wnt signaling pathway</keyword>
<dbReference type="GO" id="GO:0005938">
    <property type="term" value="C:cell cortex"/>
    <property type="evidence" value="ECO:0007669"/>
    <property type="project" value="UniProtKB-ARBA"/>
</dbReference>
<dbReference type="GO" id="GO:0048468">
    <property type="term" value="P:cell development"/>
    <property type="evidence" value="ECO:0007669"/>
    <property type="project" value="UniProtKB-ARBA"/>
</dbReference>
<dbReference type="InterPro" id="IPR036034">
    <property type="entry name" value="PDZ_sf"/>
</dbReference>
<keyword evidence="5" id="KW-0963">Cytoplasm</keyword>
<evidence type="ECO:0000256" key="1">
    <source>
        <dbReference type="ARBA" id="ARBA00004370"/>
    </source>
</evidence>
<dbReference type="GO" id="GO:0009887">
    <property type="term" value="P:animal organ morphogenesis"/>
    <property type="evidence" value="ECO:0007669"/>
    <property type="project" value="UniProtKB-ARBA"/>
</dbReference>
<evidence type="ECO:0000256" key="2">
    <source>
        <dbReference type="ARBA" id="ARBA00004496"/>
    </source>
</evidence>
<dbReference type="InterPro" id="IPR001158">
    <property type="entry name" value="DIX"/>
</dbReference>
<dbReference type="InterPro" id="IPR036388">
    <property type="entry name" value="WH-like_DNA-bd_sf"/>
</dbReference>
<dbReference type="AlphaFoldDB" id="A0AAV5SMQ1"/>
<evidence type="ECO:0000256" key="5">
    <source>
        <dbReference type="ARBA" id="ARBA00022490"/>
    </source>
</evidence>
<dbReference type="Pfam" id="PF00595">
    <property type="entry name" value="PDZ"/>
    <property type="match status" value="1"/>
</dbReference>
<dbReference type="SUPFAM" id="SSF50156">
    <property type="entry name" value="PDZ domain-like"/>
    <property type="match status" value="1"/>
</dbReference>
<gene>
    <name evidence="13" type="ORF">PENTCL1PPCAC_6436</name>
</gene>
<name>A0AAV5SMQ1_9BILA</name>
<reference evidence="13" key="1">
    <citation type="submission" date="2023-10" db="EMBL/GenBank/DDBJ databases">
        <title>Genome assembly of Pristionchus species.</title>
        <authorList>
            <person name="Yoshida K."/>
            <person name="Sommer R.J."/>
        </authorList>
    </citation>
    <scope>NUCLEOTIDE SEQUENCE</scope>
    <source>
        <strain evidence="13">RS0144</strain>
    </source>
</reference>
<dbReference type="FunFam" id="2.30.42.10:FF:000203">
    <property type="entry name" value="DiSHevelled related"/>
    <property type="match status" value="1"/>
</dbReference>
<evidence type="ECO:0000313" key="14">
    <source>
        <dbReference type="Proteomes" id="UP001432027"/>
    </source>
</evidence>
<organism evidence="13 14">
    <name type="scientific">Pristionchus entomophagus</name>
    <dbReference type="NCBI Taxonomy" id="358040"/>
    <lineage>
        <taxon>Eukaryota</taxon>
        <taxon>Metazoa</taxon>
        <taxon>Ecdysozoa</taxon>
        <taxon>Nematoda</taxon>
        <taxon>Chromadorea</taxon>
        <taxon>Rhabditida</taxon>
        <taxon>Rhabditina</taxon>
        <taxon>Diplogasteromorpha</taxon>
        <taxon>Diplogasteroidea</taxon>
        <taxon>Neodiplogasteridae</taxon>
        <taxon>Pristionchus</taxon>
    </lineage>
</organism>
<feature type="region of interest" description="Disordered" evidence="9">
    <location>
        <begin position="603"/>
        <end position="628"/>
    </location>
</feature>
<dbReference type="GO" id="GO:0005829">
    <property type="term" value="C:cytosol"/>
    <property type="evidence" value="ECO:0007669"/>
    <property type="project" value="TreeGrafter"/>
</dbReference>
<feature type="domain" description="PDZ" evidence="10">
    <location>
        <begin position="237"/>
        <end position="304"/>
    </location>
</feature>
<dbReference type="SUPFAM" id="SSF54236">
    <property type="entry name" value="Ubiquitin-like"/>
    <property type="match status" value="1"/>
</dbReference>
<dbReference type="Gene3D" id="1.10.10.10">
    <property type="entry name" value="Winged helix-like DNA-binding domain superfamily/Winged helix DNA-binding domain"/>
    <property type="match status" value="1"/>
</dbReference>
<feature type="domain" description="DEP" evidence="11">
    <location>
        <begin position="453"/>
        <end position="527"/>
    </location>
</feature>
<feature type="non-terminal residue" evidence="13">
    <location>
        <position position="1"/>
    </location>
</feature>
<dbReference type="InterPro" id="IPR015506">
    <property type="entry name" value="Dsh/Dvl-rel"/>
</dbReference>
<keyword evidence="14" id="KW-1185">Reference proteome</keyword>
<dbReference type="InterPro" id="IPR036390">
    <property type="entry name" value="WH_DNA-bd_sf"/>
</dbReference>
<sequence length="628" mass="69508">EAHRMSTENIVPPGANETTKVFYYLNDEPTPYMEIIQAGAESVTLGHFKQAFTRKGFKYYGKQLDSDIGRDVKVELIGDETKLTRNGENGLFELFLLSAGNQNGGGGGGTLQRKTNGTLTRRVGKERNDRDIYNTHRVVSDDYDSSSRQDTLMSRRAGEILAESMTSASEHLYEYDDSRQYNAVMGDEASRLDGPRRRKARKNRVRKSYVPSTVGSQPESRYGGIPGTSLSLPRILEVNLQVGPNDILGISVVSVEGSILVSDVFSTGAVARDGRIDVGDQIVQVNTRSFENLSDQQAIMILRKVAAAKKPLTLYVAKRTMHTSERDPLCTLASETLPLDISLWVENAVHCTERRRFGVDDSTIDGTTFNEGVGGGGGGGAPSVCTEDEEEERILYVQRRNGVGMRERERGIEPPLIHTVPPSRGNYSDGSGYTERLSSRMNPHSLINILSHPNSGLTVKNRKWLKIPVPQSFIGVELVDWLVEHVEDLKERKEARKYATYLLEKGLIKHVVNKKDFTEKCYYVFHDGMMSSCSRKGGDSIGESGGREGNTEVTYVEGVDSPSRNRLPPCPDNTWPFSPITVVHKRGVGHRADCESDYASMVGSTFPPRHNPPPNTPLAPSQFDDISS</sequence>
<dbReference type="Gene3D" id="2.30.42.10">
    <property type="match status" value="1"/>
</dbReference>
<accession>A0AAV5SMQ1</accession>
<evidence type="ECO:0000256" key="4">
    <source>
        <dbReference type="ARBA" id="ARBA00022473"/>
    </source>
</evidence>
<dbReference type="EMBL" id="BTSX01000002">
    <property type="protein sequence ID" value="GMS84260.1"/>
    <property type="molecule type" value="Genomic_DNA"/>
</dbReference>
<dbReference type="FunFam" id="1.10.10.10:FF:000400">
    <property type="entry name" value="DiSHevelled related"/>
    <property type="match status" value="1"/>
</dbReference>
<dbReference type="Gene3D" id="2.40.240.130">
    <property type="match status" value="1"/>
</dbReference>
<feature type="domain" description="DIX" evidence="12">
    <location>
        <begin position="16"/>
        <end position="99"/>
    </location>
</feature>
<dbReference type="GO" id="GO:0003002">
    <property type="term" value="P:regionalization"/>
    <property type="evidence" value="ECO:0007669"/>
    <property type="project" value="UniProtKB-ARBA"/>
</dbReference>
<dbReference type="GO" id="GO:0060070">
    <property type="term" value="P:canonical Wnt signaling pathway"/>
    <property type="evidence" value="ECO:0007669"/>
    <property type="project" value="TreeGrafter"/>
</dbReference>
<evidence type="ECO:0000256" key="9">
    <source>
        <dbReference type="SAM" id="MobiDB-lite"/>
    </source>
</evidence>
<dbReference type="InterPro" id="IPR029071">
    <property type="entry name" value="Ubiquitin-like_domsf"/>
</dbReference>
<comment type="similarity">
    <text evidence="3">Belongs to the DSH family.</text>
</comment>
<comment type="subcellular location">
    <subcellularLocation>
        <location evidence="2">Cytoplasm</location>
    </subcellularLocation>
    <subcellularLocation>
        <location evidence="1">Membrane</location>
    </subcellularLocation>
</comment>
<evidence type="ECO:0000256" key="7">
    <source>
        <dbReference type="ARBA" id="ARBA00023136"/>
    </source>
</evidence>
<dbReference type="Proteomes" id="UP001432027">
    <property type="component" value="Unassembled WGS sequence"/>
</dbReference>
<feature type="region of interest" description="Disordered" evidence="9">
    <location>
        <begin position="193"/>
        <end position="222"/>
    </location>
</feature>
<dbReference type="GO" id="GO:0035591">
    <property type="term" value="F:signaling adaptor activity"/>
    <property type="evidence" value="ECO:0007669"/>
    <property type="project" value="UniProtKB-ARBA"/>
</dbReference>
<evidence type="ECO:0000256" key="6">
    <source>
        <dbReference type="ARBA" id="ARBA00022687"/>
    </source>
</evidence>
<dbReference type="GO" id="GO:0000132">
    <property type="term" value="P:establishment of mitotic spindle orientation"/>
    <property type="evidence" value="ECO:0007669"/>
    <property type="project" value="UniProtKB-ARBA"/>
</dbReference>
<dbReference type="GO" id="GO:0016020">
    <property type="term" value="C:membrane"/>
    <property type="evidence" value="ECO:0007669"/>
    <property type="project" value="UniProtKB-SubCell"/>
</dbReference>
<protein>
    <submittedName>
        <fullName evidence="13">Uncharacterized protein</fullName>
    </submittedName>
</protein>
<dbReference type="PROSITE" id="PS50186">
    <property type="entry name" value="DEP"/>
    <property type="match status" value="1"/>
</dbReference>
<dbReference type="InterPro" id="IPR038207">
    <property type="entry name" value="DIX_dom_sf"/>
</dbReference>
<evidence type="ECO:0000259" key="11">
    <source>
        <dbReference type="PROSITE" id="PS50186"/>
    </source>
</evidence>
<dbReference type="GO" id="GO:0035556">
    <property type="term" value="P:intracellular signal transduction"/>
    <property type="evidence" value="ECO:0007669"/>
    <property type="project" value="InterPro"/>
</dbReference>
<dbReference type="SUPFAM" id="SSF46785">
    <property type="entry name" value="Winged helix' DNA-binding domain"/>
    <property type="match status" value="1"/>
</dbReference>
<dbReference type="PROSITE" id="PS50841">
    <property type="entry name" value="DIX"/>
    <property type="match status" value="1"/>
</dbReference>
<evidence type="ECO:0000256" key="8">
    <source>
        <dbReference type="PROSITE-ProRule" id="PRU00069"/>
    </source>
</evidence>
<dbReference type="Pfam" id="PF00610">
    <property type="entry name" value="DEP"/>
    <property type="match status" value="1"/>
</dbReference>
<dbReference type="PANTHER" id="PTHR10878:SF24">
    <property type="entry name" value="SEGMENT POLARITY PROTEIN DISHEVELLED HOMOLOG MIG-5"/>
    <property type="match status" value="1"/>
</dbReference>
<keyword evidence="4" id="KW-0217">Developmental protein</keyword>
<dbReference type="SMART" id="SM00021">
    <property type="entry name" value="DAX"/>
    <property type="match status" value="1"/>
</dbReference>
<evidence type="ECO:0000313" key="13">
    <source>
        <dbReference type="EMBL" id="GMS84260.1"/>
    </source>
</evidence>
<dbReference type="SMART" id="SM00228">
    <property type="entry name" value="PDZ"/>
    <property type="match status" value="1"/>
</dbReference>
<dbReference type="GO" id="GO:0048699">
    <property type="term" value="P:generation of neurons"/>
    <property type="evidence" value="ECO:0007669"/>
    <property type="project" value="UniProtKB-ARBA"/>
</dbReference>
<evidence type="ECO:0000259" key="10">
    <source>
        <dbReference type="PROSITE" id="PS50106"/>
    </source>
</evidence>
<proteinExistence type="inferred from homology"/>
<dbReference type="CDD" id="cd04438">
    <property type="entry name" value="DEP_dishevelled"/>
    <property type="match status" value="1"/>
</dbReference>
<evidence type="ECO:0000259" key="12">
    <source>
        <dbReference type="PROSITE" id="PS50841"/>
    </source>
</evidence>
<keyword evidence="7" id="KW-0472">Membrane</keyword>
<dbReference type="GO" id="GO:0048730">
    <property type="term" value="P:epidermis morphogenesis"/>
    <property type="evidence" value="ECO:0007669"/>
    <property type="project" value="UniProtKB-ARBA"/>
</dbReference>
<comment type="caution">
    <text evidence="13">The sequence shown here is derived from an EMBL/GenBank/DDBJ whole genome shotgun (WGS) entry which is preliminary data.</text>
</comment>
<dbReference type="InterPro" id="IPR001478">
    <property type="entry name" value="PDZ"/>
</dbReference>
<feature type="compositionally biased region" description="Polar residues" evidence="9">
    <location>
        <begin position="210"/>
        <end position="219"/>
    </location>
</feature>
<dbReference type="GO" id="GO:0005109">
    <property type="term" value="F:frizzled binding"/>
    <property type="evidence" value="ECO:0007669"/>
    <property type="project" value="TreeGrafter"/>
</dbReference>
<feature type="compositionally biased region" description="Basic residues" evidence="9">
    <location>
        <begin position="196"/>
        <end position="207"/>
    </location>
</feature>
<dbReference type="InterPro" id="IPR000591">
    <property type="entry name" value="DEP_dom"/>
</dbReference>
<evidence type="ECO:0000256" key="3">
    <source>
        <dbReference type="ARBA" id="ARBA00008735"/>
    </source>
</evidence>
<dbReference type="PANTHER" id="PTHR10878">
    <property type="entry name" value="SEGMENT POLARITY PROTEIN DISHEVELLED"/>
    <property type="match status" value="1"/>
</dbReference>
<dbReference type="SMART" id="SM00049">
    <property type="entry name" value="DEP"/>
    <property type="match status" value="1"/>
</dbReference>